<feature type="transmembrane region" description="Helical" evidence="7">
    <location>
        <begin position="184"/>
        <end position="206"/>
    </location>
</feature>
<comment type="caution">
    <text evidence="9">The sequence shown here is derived from an EMBL/GenBank/DDBJ whole genome shotgun (WGS) entry which is preliminary data.</text>
</comment>
<sequence length="233" mass="25228">MQFTLIEMWHSMGLLAKVVVFILAFMSVTSLTIMIERWWAFFQSKRQSTRFISASTPLFRDGKLVEIYEIAKKEKNSHVAKVMAAGLQEMISGNPGNPNPGNKAIEKMLMTEEKIEAASRAIQRETAVEVARFKKGTGGLATIGSISPFVGLFGTIFGIINAFQAMAMSGSGGLATVSAGIAEALVTTALGIGVAIPSVVAFNYFVTKTENFVVEIDNSSSELIDYLLKEVSK</sequence>
<protein>
    <submittedName>
        <fullName evidence="9">Transporter, MotA/TolQ/ExbB proton channel family</fullName>
    </submittedName>
</protein>
<evidence type="ECO:0000256" key="6">
    <source>
        <dbReference type="RuleBase" id="RU004057"/>
    </source>
</evidence>
<dbReference type="Proteomes" id="UP000034539">
    <property type="component" value="Unassembled WGS sequence"/>
</dbReference>
<evidence type="ECO:0000259" key="8">
    <source>
        <dbReference type="Pfam" id="PF01618"/>
    </source>
</evidence>
<dbReference type="PANTHER" id="PTHR30625">
    <property type="entry name" value="PROTEIN TOLQ"/>
    <property type="match status" value="1"/>
</dbReference>
<feature type="transmembrane region" description="Helical" evidence="7">
    <location>
        <begin position="12"/>
        <end position="35"/>
    </location>
</feature>
<evidence type="ECO:0000256" key="3">
    <source>
        <dbReference type="ARBA" id="ARBA00022692"/>
    </source>
</evidence>
<keyword evidence="6" id="KW-0813">Transport</keyword>
<reference evidence="9 10" key="1">
    <citation type="journal article" date="2015" name="Nature">
        <title>rRNA introns, odd ribosomes, and small enigmatic genomes across a large radiation of phyla.</title>
        <authorList>
            <person name="Brown C.T."/>
            <person name="Hug L.A."/>
            <person name="Thomas B.C."/>
            <person name="Sharon I."/>
            <person name="Castelle C.J."/>
            <person name="Singh A."/>
            <person name="Wilkins M.J."/>
            <person name="Williams K.H."/>
            <person name="Banfield J.F."/>
        </authorList>
    </citation>
    <scope>NUCLEOTIDE SEQUENCE [LARGE SCALE GENOMIC DNA]</scope>
</reference>
<accession>A0A0G0Q584</accession>
<keyword evidence="4 7" id="KW-1133">Transmembrane helix</keyword>
<evidence type="ECO:0000256" key="4">
    <source>
        <dbReference type="ARBA" id="ARBA00022989"/>
    </source>
</evidence>
<evidence type="ECO:0000256" key="1">
    <source>
        <dbReference type="ARBA" id="ARBA00004651"/>
    </source>
</evidence>
<keyword evidence="3 7" id="KW-0812">Transmembrane</keyword>
<dbReference type="AlphaFoldDB" id="A0A0G0Q584"/>
<evidence type="ECO:0000256" key="7">
    <source>
        <dbReference type="SAM" id="Phobius"/>
    </source>
</evidence>
<gene>
    <name evidence="9" type="ORF">UT63_C0040G0004</name>
</gene>
<keyword evidence="6" id="KW-0653">Protein transport</keyword>
<name>A0A0G0Q584_9BACT</name>
<evidence type="ECO:0000313" key="10">
    <source>
        <dbReference type="Proteomes" id="UP000034539"/>
    </source>
</evidence>
<evidence type="ECO:0000313" key="9">
    <source>
        <dbReference type="EMBL" id="KKR32531.1"/>
    </source>
</evidence>
<comment type="similarity">
    <text evidence="6">Belongs to the exbB/tolQ family.</text>
</comment>
<dbReference type="GO" id="GO:0005886">
    <property type="term" value="C:plasma membrane"/>
    <property type="evidence" value="ECO:0007669"/>
    <property type="project" value="UniProtKB-SubCell"/>
</dbReference>
<keyword evidence="5 7" id="KW-0472">Membrane</keyword>
<dbReference type="EMBL" id="LBXN01000040">
    <property type="protein sequence ID" value="KKR32531.1"/>
    <property type="molecule type" value="Genomic_DNA"/>
</dbReference>
<dbReference type="Pfam" id="PF01618">
    <property type="entry name" value="MotA_ExbB"/>
    <property type="match status" value="1"/>
</dbReference>
<evidence type="ECO:0000256" key="5">
    <source>
        <dbReference type="ARBA" id="ARBA00023136"/>
    </source>
</evidence>
<feature type="domain" description="MotA/TolQ/ExbB proton channel" evidence="8">
    <location>
        <begin position="79"/>
        <end position="217"/>
    </location>
</feature>
<feature type="transmembrane region" description="Helical" evidence="7">
    <location>
        <begin position="140"/>
        <end position="164"/>
    </location>
</feature>
<proteinExistence type="inferred from homology"/>
<dbReference type="InterPro" id="IPR002898">
    <property type="entry name" value="MotA_ExbB_proton_chnl"/>
</dbReference>
<comment type="subcellular location">
    <subcellularLocation>
        <location evidence="1">Cell membrane</location>
        <topology evidence="1">Multi-pass membrane protein</topology>
    </subcellularLocation>
    <subcellularLocation>
        <location evidence="6">Membrane</location>
        <topology evidence="6">Multi-pass membrane protein</topology>
    </subcellularLocation>
</comment>
<dbReference type="InterPro" id="IPR050790">
    <property type="entry name" value="ExbB/TolQ_transport"/>
</dbReference>
<dbReference type="PATRIC" id="fig|1618450.3.peg.856"/>
<organism evidence="9 10">
    <name type="scientific">Candidatus Gottesmanbacteria bacterium GW2011_GWC2_39_8</name>
    <dbReference type="NCBI Taxonomy" id="1618450"/>
    <lineage>
        <taxon>Bacteria</taxon>
        <taxon>Candidatus Gottesmaniibacteriota</taxon>
    </lineage>
</organism>
<dbReference type="PANTHER" id="PTHR30625:SF3">
    <property type="entry name" value="TOL-PAL SYSTEM PROTEIN TOLQ"/>
    <property type="match status" value="1"/>
</dbReference>
<keyword evidence="2" id="KW-1003">Cell membrane</keyword>
<evidence type="ECO:0000256" key="2">
    <source>
        <dbReference type="ARBA" id="ARBA00022475"/>
    </source>
</evidence>
<dbReference type="GO" id="GO:0017038">
    <property type="term" value="P:protein import"/>
    <property type="evidence" value="ECO:0007669"/>
    <property type="project" value="TreeGrafter"/>
</dbReference>